<dbReference type="PROSITE" id="PS50011">
    <property type="entry name" value="PROTEIN_KINASE_DOM"/>
    <property type="match status" value="1"/>
</dbReference>
<dbReference type="HOGENOM" id="CLU_000288_7_34_1"/>
<gene>
    <name evidence="1" type="ORF">GLOINDRAFT_14737</name>
</gene>
<dbReference type="VEuPathDB" id="FungiDB:RhiirFUN_004145"/>
<accession>U9UWN1</accession>
<sequence length="418" mass="48339">MSLVYIDHKKCCPWCKECVPRCMIEGWTSGNNDVDKFIKYTNYNAKNNKCLEWIPYDRFEGVEQIAKGGFSKVYSATWIDGKANYFKQDDGSWKRRETGSIRVALKKLNESQNISAEYLNELKIHWRFYITATSPLRLYGITKDPQTKELIMVTQLIDQGNLRRILLNNFNNMFWRDKLLLLTKIVIDLKNLHDIGYSHKDLHSGNILRGRSATFIADFGLSGPSNEQKSNDKIYGVLPYIAPEVLNRKPYTLSSDIYSIGVIMTELSSGKSPFYERKHDLSLALEICSGIRPKFGKGTPEIYKKLANRCMDVNPDQRPKTGELFEILMFWYNACDNNEYNQEKEKFGYKEKEIKVVFDEADKEIPNISTLYEINPDAIYTSRVFTNSNLPNPINSSYLDENSIDCQDSKLPYLEIPN</sequence>
<proteinExistence type="predicted"/>
<evidence type="ECO:0000313" key="1">
    <source>
        <dbReference type="EMBL" id="ESA24122.1"/>
    </source>
</evidence>
<reference evidence="1" key="1">
    <citation type="submission" date="2013-07" db="EMBL/GenBank/DDBJ databases">
        <title>The genome of an arbuscular mycorrhizal fungus provides insights into the evolution of the oldest plant symbiosis.</title>
        <authorList>
            <consortium name="DOE Joint Genome Institute"/>
            <person name="Tisserant E."/>
            <person name="Malbreil M."/>
            <person name="Kuo A."/>
            <person name="Kohler A."/>
            <person name="Symeonidi A."/>
            <person name="Balestrini R."/>
            <person name="Charron P."/>
            <person name="Duensing N."/>
            <person name="Frei-dit-Frey N."/>
            <person name="Gianinazzi-Pearson V."/>
            <person name="Gilbert B."/>
            <person name="Handa Y."/>
            <person name="Hijri M."/>
            <person name="Kaul R."/>
            <person name="Kawaguchi M."/>
            <person name="Krajinski F."/>
            <person name="Lammers P."/>
            <person name="Lapierre D."/>
            <person name="Masclaux F.G."/>
            <person name="Murat C."/>
            <person name="Morin E."/>
            <person name="Ndikumana S."/>
            <person name="Pagni M."/>
            <person name="Petitpierre D."/>
            <person name="Requena N."/>
            <person name="Rosikiewicz P."/>
            <person name="Riley R."/>
            <person name="Saito K."/>
            <person name="San Clemente H."/>
            <person name="Shapiro H."/>
            <person name="van Tuinen D."/>
            <person name="Becard G."/>
            <person name="Bonfante P."/>
            <person name="Paszkowski U."/>
            <person name="Shachar-Hill Y."/>
            <person name="Young J.P."/>
            <person name="Sanders I.R."/>
            <person name="Henrissat B."/>
            <person name="Rensing S.A."/>
            <person name="Grigoriev I.V."/>
            <person name="Corradi N."/>
            <person name="Roux C."/>
            <person name="Martin F."/>
        </authorList>
    </citation>
    <scope>NUCLEOTIDE SEQUENCE</scope>
    <source>
        <strain evidence="1">DAOM 197198</strain>
    </source>
</reference>
<dbReference type="PANTHER" id="PTHR44329">
    <property type="entry name" value="SERINE/THREONINE-PROTEIN KINASE TNNI3K-RELATED"/>
    <property type="match status" value="1"/>
</dbReference>
<dbReference type="Pfam" id="PF07714">
    <property type="entry name" value="PK_Tyr_Ser-Thr"/>
    <property type="match status" value="1"/>
</dbReference>
<dbReference type="GO" id="GO:0005524">
    <property type="term" value="F:ATP binding"/>
    <property type="evidence" value="ECO:0007669"/>
    <property type="project" value="InterPro"/>
</dbReference>
<dbReference type="Gene3D" id="1.10.510.10">
    <property type="entry name" value="Transferase(Phosphotransferase) domain 1"/>
    <property type="match status" value="1"/>
</dbReference>
<dbReference type="eggNOG" id="KOG0192">
    <property type="taxonomic scope" value="Eukaryota"/>
</dbReference>
<dbReference type="InterPro" id="IPR011009">
    <property type="entry name" value="Kinase-like_dom_sf"/>
</dbReference>
<dbReference type="AlphaFoldDB" id="U9UWN1"/>
<dbReference type="InterPro" id="IPR000719">
    <property type="entry name" value="Prot_kinase_dom"/>
</dbReference>
<organism evidence="1">
    <name type="scientific">Rhizophagus irregularis (strain DAOM 181602 / DAOM 197198 / MUCL 43194)</name>
    <name type="common">Arbuscular mycorrhizal fungus</name>
    <name type="synonym">Glomus intraradices</name>
    <dbReference type="NCBI Taxonomy" id="747089"/>
    <lineage>
        <taxon>Eukaryota</taxon>
        <taxon>Fungi</taxon>
        <taxon>Fungi incertae sedis</taxon>
        <taxon>Mucoromycota</taxon>
        <taxon>Glomeromycotina</taxon>
        <taxon>Glomeromycetes</taxon>
        <taxon>Glomerales</taxon>
        <taxon>Glomeraceae</taxon>
        <taxon>Rhizophagus</taxon>
    </lineage>
</organism>
<dbReference type="EMBL" id="KI274204">
    <property type="protein sequence ID" value="ESA24122.1"/>
    <property type="molecule type" value="Genomic_DNA"/>
</dbReference>
<dbReference type="SUPFAM" id="SSF56112">
    <property type="entry name" value="Protein kinase-like (PK-like)"/>
    <property type="match status" value="1"/>
</dbReference>
<dbReference type="InterPro" id="IPR051681">
    <property type="entry name" value="Ser/Thr_Kinases-Pseudokinases"/>
</dbReference>
<protein>
    <submittedName>
        <fullName evidence="1">Uncharacterized protein</fullName>
    </submittedName>
</protein>
<dbReference type="GO" id="GO:0004674">
    <property type="term" value="F:protein serine/threonine kinase activity"/>
    <property type="evidence" value="ECO:0007669"/>
    <property type="project" value="TreeGrafter"/>
</dbReference>
<name>U9UWN1_RHIID</name>
<dbReference type="InterPro" id="IPR001245">
    <property type="entry name" value="Ser-Thr/Tyr_kinase_cat_dom"/>
</dbReference>